<dbReference type="SUPFAM" id="SSF48695">
    <property type="entry name" value="Multiheme cytochromes"/>
    <property type="match status" value="2"/>
</dbReference>
<dbReference type="Pfam" id="PF09698">
    <property type="entry name" value="GSu_C4xC__C2xCH"/>
    <property type="match status" value="1"/>
</dbReference>
<dbReference type="InterPro" id="IPR010176">
    <property type="entry name" value="C4xCH_C2xCH_motif_GEOSU"/>
</dbReference>
<sequence length="414" mass="42230">MTDDELATLRRWLSEGAPSTNGGVHPSTFADPRTIRGHAQFLRNQWYRPMTDPNDADACGHCHAGAPVNPATFPAPGATPCTTCHGDEGGVTACTTCHGAPGRSYPPRDLCFFPEAAAAAGAHARHAGATGSRAEGLPCTVCHPTPTRDNVLLSGTAHLDTHVEVFFDYARAGNQAQFDATTKRCTGTCHARGGARPDVAWTDPLQNPAQCNDCHGAPPANHYAGACTSCHREANATGTALTNPVLHVNGRVDLGDGSGQCGACHGAGESPWPSSGAHAAHANPSAARPVPCESCHSVPSAGQKHPIGGGARVTFGGLAIAGGSRATFDPTTKTCSQTYCHTGRGANAPDPKWTDGPSSAACGACHSIPPPAPHATETNCGANTLCHQGSLSSGTTFTALGKAAHVDGTVTRGL</sequence>
<organism evidence="1 2">
    <name type="scientific">Labilithrix luteola</name>
    <dbReference type="NCBI Taxonomy" id="1391654"/>
    <lineage>
        <taxon>Bacteria</taxon>
        <taxon>Pseudomonadati</taxon>
        <taxon>Myxococcota</taxon>
        <taxon>Polyangia</taxon>
        <taxon>Polyangiales</taxon>
        <taxon>Labilitrichaceae</taxon>
        <taxon>Labilithrix</taxon>
    </lineage>
</organism>
<name>A0A0K1Q3Q4_9BACT</name>
<dbReference type="InterPro" id="IPR036280">
    <property type="entry name" value="Multihaem_cyt_sf"/>
</dbReference>
<reference evidence="1 2" key="1">
    <citation type="submission" date="2015-08" db="EMBL/GenBank/DDBJ databases">
        <authorList>
            <person name="Babu N.S."/>
            <person name="Beckwith C.J."/>
            <person name="Beseler K.G."/>
            <person name="Brison A."/>
            <person name="Carone J.V."/>
            <person name="Caskin T.P."/>
            <person name="Diamond M."/>
            <person name="Durham M.E."/>
            <person name="Foxe J.M."/>
            <person name="Go M."/>
            <person name="Henderson B.A."/>
            <person name="Jones I.B."/>
            <person name="McGettigan J.A."/>
            <person name="Micheletti S.J."/>
            <person name="Nasrallah M.E."/>
            <person name="Ortiz D."/>
            <person name="Piller C.R."/>
            <person name="Privatt S.R."/>
            <person name="Schneider S.L."/>
            <person name="Sharp S."/>
            <person name="Smith T.C."/>
            <person name="Stanton J.D."/>
            <person name="Ullery H.E."/>
            <person name="Wilson R.J."/>
            <person name="Serrano M.G."/>
            <person name="Buck G."/>
            <person name="Lee V."/>
            <person name="Wang Y."/>
            <person name="Carvalho R."/>
            <person name="Voegtly L."/>
            <person name="Shi R."/>
            <person name="Duckworth R."/>
            <person name="Johnson A."/>
            <person name="Loviza R."/>
            <person name="Walstead R."/>
            <person name="Shah Z."/>
            <person name="Kiflezghi M."/>
            <person name="Wade K."/>
            <person name="Ball S.L."/>
            <person name="Bradley K.W."/>
            <person name="Asai D.J."/>
            <person name="Bowman C.A."/>
            <person name="Russell D.A."/>
            <person name="Pope W.H."/>
            <person name="Jacobs-Sera D."/>
            <person name="Hendrix R.W."/>
            <person name="Hatfull G.F."/>
        </authorList>
    </citation>
    <scope>NUCLEOTIDE SEQUENCE [LARGE SCALE GENOMIC DNA]</scope>
    <source>
        <strain evidence="1 2">DSM 27648</strain>
    </source>
</reference>
<dbReference type="Gene3D" id="3.90.10.10">
    <property type="entry name" value="Cytochrome C3"/>
    <property type="match status" value="2"/>
</dbReference>
<keyword evidence="2" id="KW-1185">Reference proteome</keyword>
<proteinExistence type="predicted"/>
<evidence type="ECO:0000313" key="2">
    <source>
        <dbReference type="Proteomes" id="UP000064967"/>
    </source>
</evidence>
<accession>A0A0K1Q3Q4</accession>
<dbReference type="Proteomes" id="UP000064967">
    <property type="component" value="Chromosome"/>
</dbReference>
<dbReference type="EMBL" id="CP012333">
    <property type="protein sequence ID" value="AKV00466.1"/>
    <property type="molecule type" value="Genomic_DNA"/>
</dbReference>
<protein>
    <submittedName>
        <fullName evidence="1">Cytochrome c family protein</fullName>
    </submittedName>
</protein>
<evidence type="ECO:0000313" key="1">
    <source>
        <dbReference type="EMBL" id="AKV00466.1"/>
    </source>
</evidence>
<dbReference type="NCBIfam" id="TIGR01904">
    <property type="entry name" value="GSu_C4xC__C2xCH"/>
    <property type="match status" value="2"/>
</dbReference>
<gene>
    <name evidence="1" type="ORF">AKJ09_07129</name>
</gene>
<dbReference type="KEGG" id="llu:AKJ09_07129"/>
<dbReference type="AlphaFoldDB" id="A0A0K1Q3Q4"/>